<name>A0ABY7HBV7_9BACT</name>
<dbReference type="EMBL" id="CP114040">
    <property type="protein sequence ID" value="WAS96565.1"/>
    <property type="molecule type" value="Genomic_DNA"/>
</dbReference>
<organism evidence="1 2">
    <name type="scientific">Nannocystis punicea</name>
    <dbReference type="NCBI Taxonomy" id="2995304"/>
    <lineage>
        <taxon>Bacteria</taxon>
        <taxon>Pseudomonadati</taxon>
        <taxon>Myxococcota</taxon>
        <taxon>Polyangia</taxon>
        <taxon>Nannocystales</taxon>
        <taxon>Nannocystaceae</taxon>
        <taxon>Nannocystis</taxon>
    </lineage>
</organism>
<dbReference type="RefSeq" id="WP_269038927.1">
    <property type="nucleotide sequence ID" value="NZ_CP114040.1"/>
</dbReference>
<protein>
    <submittedName>
        <fullName evidence="1">Uncharacterized protein</fullName>
    </submittedName>
</protein>
<proteinExistence type="predicted"/>
<reference evidence="1" key="1">
    <citation type="submission" date="2022-11" db="EMBL/GenBank/DDBJ databases">
        <title>Minimal conservation of predation-associated metabolite biosynthetic gene clusters underscores biosynthetic potential of Myxococcota including descriptions for ten novel species: Archangium lansinium sp. nov., Myxococcus landrumus sp. nov., Nannocystis bai.</title>
        <authorList>
            <person name="Ahearne A."/>
            <person name="Stevens C."/>
            <person name="Dowd S."/>
        </authorList>
    </citation>
    <scope>NUCLEOTIDE SEQUENCE</scope>
    <source>
        <strain evidence="1">Fl3</strain>
    </source>
</reference>
<evidence type="ECO:0000313" key="1">
    <source>
        <dbReference type="EMBL" id="WAS96565.1"/>
    </source>
</evidence>
<gene>
    <name evidence="1" type="ORF">O0S08_10440</name>
</gene>
<evidence type="ECO:0000313" key="2">
    <source>
        <dbReference type="Proteomes" id="UP001164459"/>
    </source>
</evidence>
<keyword evidence="2" id="KW-1185">Reference proteome</keyword>
<accession>A0ABY7HBV7</accession>
<sequence length="213" mass="23737">MNTMIELVRERTPAYALSWSFSAVDGEGGEPSFKLEYEVTASEELYLGDRLWILDSAGKRVPDPFGVYRFVAGDSLRLVFARPPVPPNVMPRVVFQPLFSRLDPGETRRNEVLLKAPIDEYSALGRDINSETVLEEVSKVILVLSYRLRSTMDKDPVPPPLESPDTAGYIVYDPELIVSTLEPTQVPVKRRTGYFARFPLPGEPGPGPAPMPT</sequence>
<dbReference type="Proteomes" id="UP001164459">
    <property type="component" value="Chromosome"/>
</dbReference>